<keyword evidence="4" id="KW-0862">Zinc</keyword>
<reference evidence="8" key="1">
    <citation type="submission" date="2015-11" db="EMBL/GenBank/DDBJ databases">
        <title>De novo transcriptome assembly of four potential Pierce s Disease insect vectors from Arizona vineyards.</title>
        <authorList>
            <person name="Tassone E.E."/>
        </authorList>
    </citation>
    <scope>NUCLEOTIDE SEQUENCE</scope>
</reference>
<evidence type="ECO:0000256" key="4">
    <source>
        <dbReference type="ARBA" id="ARBA00022833"/>
    </source>
</evidence>
<keyword evidence="2" id="KW-0677">Repeat</keyword>
<dbReference type="GO" id="GO:0008270">
    <property type="term" value="F:zinc ion binding"/>
    <property type="evidence" value="ECO:0007669"/>
    <property type="project" value="UniProtKB-KW"/>
</dbReference>
<dbReference type="PANTHER" id="PTHR24403:SF67">
    <property type="entry name" value="FI01116P-RELATED"/>
    <property type="match status" value="1"/>
</dbReference>
<evidence type="ECO:0000256" key="5">
    <source>
        <dbReference type="PROSITE-ProRule" id="PRU00042"/>
    </source>
</evidence>
<evidence type="ECO:0000256" key="6">
    <source>
        <dbReference type="SAM" id="MobiDB-lite"/>
    </source>
</evidence>
<proteinExistence type="predicted"/>
<dbReference type="EMBL" id="GECU01024586">
    <property type="protein sequence ID" value="JAS83120.1"/>
    <property type="molecule type" value="Transcribed_RNA"/>
</dbReference>
<evidence type="ECO:0000313" key="8">
    <source>
        <dbReference type="EMBL" id="JAS83120.1"/>
    </source>
</evidence>
<protein>
    <recommendedName>
        <fullName evidence="7">C2H2-type domain-containing protein</fullName>
    </recommendedName>
</protein>
<organism evidence="8">
    <name type="scientific">Homalodisca liturata</name>
    <dbReference type="NCBI Taxonomy" id="320908"/>
    <lineage>
        <taxon>Eukaryota</taxon>
        <taxon>Metazoa</taxon>
        <taxon>Ecdysozoa</taxon>
        <taxon>Arthropoda</taxon>
        <taxon>Hexapoda</taxon>
        <taxon>Insecta</taxon>
        <taxon>Pterygota</taxon>
        <taxon>Neoptera</taxon>
        <taxon>Paraneoptera</taxon>
        <taxon>Hemiptera</taxon>
        <taxon>Auchenorrhyncha</taxon>
        <taxon>Membracoidea</taxon>
        <taxon>Cicadellidae</taxon>
        <taxon>Cicadellinae</taxon>
        <taxon>Proconiini</taxon>
        <taxon>Homalodisca</taxon>
    </lineage>
</organism>
<dbReference type="InterPro" id="IPR013087">
    <property type="entry name" value="Znf_C2H2_type"/>
</dbReference>
<feature type="region of interest" description="Disordered" evidence="6">
    <location>
        <begin position="59"/>
        <end position="82"/>
    </location>
</feature>
<dbReference type="Pfam" id="PF00096">
    <property type="entry name" value="zf-C2H2"/>
    <property type="match status" value="1"/>
</dbReference>
<dbReference type="Gene3D" id="3.30.160.60">
    <property type="entry name" value="Classic Zinc Finger"/>
    <property type="match status" value="2"/>
</dbReference>
<dbReference type="PROSITE" id="PS50157">
    <property type="entry name" value="ZINC_FINGER_C2H2_2"/>
    <property type="match status" value="1"/>
</dbReference>
<feature type="compositionally biased region" description="Low complexity" evidence="6">
    <location>
        <begin position="67"/>
        <end position="81"/>
    </location>
</feature>
<feature type="non-terminal residue" evidence="8">
    <location>
        <position position="1"/>
    </location>
</feature>
<evidence type="ECO:0000256" key="3">
    <source>
        <dbReference type="ARBA" id="ARBA00022771"/>
    </source>
</evidence>
<dbReference type="Pfam" id="PF13909">
    <property type="entry name" value="zf-H2C2_5"/>
    <property type="match status" value="1"/>
</dbReference>
<evidence type="ECO:0000256" key="1">
    <source>
        <dbReference type="ARBA" id="ARBA00022723"/>
    </source>
</evidence>
<dbReference type="GO" id="GO:0005634">
    <property type="term" value="C:nucleus"/>
    <property type="evidence" value="ECO:0007669"/>
    <property type="project" value="TreeGrafter"/>
</dbReference>
<evidence type="ECO:0000259" key="7">
    <source>
        <dbReference type="PROSITE" id="PS50157"/>
    </source>
</evidence>
<dbReference type="GO" id="GO:0045944">
    <property type="term" value="P:positive regulation of transcription by RNA polymerase II"/>
    <property type="evidence" value="ECO:0007669"/>
    <property type="project" value="TreeGrafter"/>
</dbReference>
<dbReference type="InterPro" id="IPR036236">
    <property type="entry name" value="Znf_C2H2_sf"/>
</dbReference>
<dbReference type="PANTHER" id="PTHR24403">
    <property type="entry name" value="ZINC FINGER PROTEIN"/>
    <property type="match status" value="1"/>
</dbReference>
<gene>
    <name evidence="8" type="ORF">g.2266</name>
</gene>
<keyword evidence="3 5" id="KW-0863">Zinc-finger</keyword>
<keyword evidence="1" id="KW-0479">Metal-binding</keyword>
<evidence type="ECO:0000256" key="2">
    <source>
        <dbReference type="ARBA" id="ARBA00022737"/>
    </source>
</evidence>
<name>A0A1B6I8A7_9HEMI</name>
<dbReference type="SUPFAM" id="SSF57667">
    <property type="entry name" value="beta-beta-alpha zinc fingers"/>
    <property type="match status" value="1"/>
</dbReference>
<dbReference type="InterPro" id="IPR050688">
    <property type="entry name" value="Zinc_finger/UBP_domain"/>
</dbReference>
<feature type="domain" description="C2H2-type" evidence="7">
    <location>
        <begin position="94"/>
        <end position="121"/>
    </location>
</feature>
<dbReference type="AlphaFoldDB" id="A0A1B6I8A7"/>
<dbReference type="SMART" id="SM00355">
    <property type="entry name" value="ZnF_C2H2"/>
    <property type="match status" value="2"/>
</dbReference>
<sequence length="163" mass="17907">GSTGSGQRTQGLTRTAAAQQFALVQVWGMYSQLPLPQDSEPSHPSGVWPVRTVPLSLLSVSGEAEGPSSQSSDQQAPACPSDQRQQLVTGQVMFPCALCGRQYKYKDSLRRHLRLECGKDPQFQCSVCDYRAKQKSTLVSHMATKHSKVSFPADIVARQTWKI</sequence>
<accession>A0A1B6I8A7</accession>